<evidence type="ECO:0000313" key="2">
    <source>
        <dbReference type="EMBL" id="ANQ06152.1"/>
    </source>
</evidence>
<dbReference type="GeneID" id="30907349"/>
<proteinExistence type="predicted"/>
<feature type="compositionally biased region" description="Basic and acidic residues" evidence="1">
    <location>
        <begin position="209"/>
        <end position="221"/>
    </location>
</feature>
<name>A0A1B1DTR8_9APIC</name>
<organism evidence="2 3">
    <name type="scientific">Plasmodium coatneyi</name>
    <dbReference type="NCBI Taxonomy" id="208452"/>
    <lineage>
        <taxon>Eukaryota</taxon>
        <taxon>Sar</taxon>
        <taxon>Alveolata</taxon>
        <taxon>Apicomplexa</taxon>
        <taxon>Aconoidasida</taxon>
        <taxon>Haemosporida</taxon>
        <taxon>Plasmodiidae</taxon>
        <taxon>Plasmodium</taxon>
    </lineage>
</organism>
<dbReference type="RefSeq" id="XP_019912847.1">
    <property type="nucleotide sequence ID" value="XM_020057436.1"/>
</dbReference>
<dbReference type="KEGG" id="pcot:PCOAH_00006260"/>
<feature type="region of interest" description="Disordered" evidence="1">
    <location>
        <begin position="191"/>
        <end position="224"/>
    </location>
</feature>
<dbReference type="Proteomes" id="UP000092716">
    <property type="component" value="Chromosome 3"/>
</dbReference>
<dbReference type="VEuPathDB" id="PlasmoDB:PCOAH_00006260"/>
<dbReference type="AlphaFoldDB" id="A0A1B1DTR8"/>
<keyword evidence="3" id="KW-1185">Reference proteome</keyword>
<reference evidence="3" key="1">
    <citation type="submission" date="2016-06" db="EMBL/GenBank/DDBJ databases">
        <title>First high quality genome sequence of Plasmodium coatneyi using continuous long reads from single molecule, real-time sequencing.</title>
        <authorList>
            <person name="Chien J.-T."/>
            <person name="Pakala S.B."/>
            <person name="Geraldo J.A."/>
            <person name="Lapp S.A."/>
            <person name="Barnwell J.W."/>
            <person name="Kissinger J.C."/>
            <person name="Galinski M.R."/>
            <person name="Humphrey J.C."/>
        </authorList>
    </citation>
    <scope>NUCLEOTIDE SEQUENCE [LARGE SCALE GENOMIC DNA]</scope>
    <source>
        <strain evidence="3">Hackeri</strain>
    </source>
</reference>
<evidence type="ECO:0000313" key="3">
    <source>
        <dbReference type="Proteomes" id="UP000092716"/>
    </source>
</evidence>
<evidence type="ECO:0000256" key="1">
    <source>
        <dbReference type="SAM" id="MobiDB-lite"/>
    </source>
</evidence>
<sequence length="390" mass="44926">MPVTTRQNKKGKKGGAVFRFCTKASVYTLLVWIVNYSNSSQYGGNSYNVMNNGLGKAMDSRTLRLLAEAYEEDIEQDGPIVYDEEDIEQDGPAVYEEAIEQDGPAVYEEAIEQDGPVVHEEDIEQDGPVVHEEDIEQDGPVVHEEDIEQDGPVVHEEDIEQDGPVVHEEDIEEDGETTGVVGSEEQVVQKAPSLSSLEEEVVQKAPKNSAEEGKVEHRDDEYAQVQSPYKNREQKIKEYYEKRKIDVHDNFKPTITYNFEEALKRCIAFDARIHDRDQDCLNVGSYPEGYHEPQMELEKMLNAKKPKQEGYLRMHQNYFRNVPLIDDIDYNKKQKGPYFEREYGRLDLSPARPRTTAVTRNVERKINKPKVQEVEEVKGKKKKKRRFCCF</sequence>
<protein>
    <submittedName>
        <fullName evidence="2">Uncharacterized protein</fullName>
    </submittedName>
</protein>
<dbReference type="OrthoDB" id="8936519at2759"/>
<dbReference type="EMBL" id="CP016241">
    <property type="protein sequence ID" value="ANQ06152.1"/>
    <property type="molecule type" value="Genomic_DNA"/>
</dbReference>
<gene>
    <name evidence="2" type="ORF">PCOAH_00006260</name>
</gene>
<accession>A0A1B1DTR8</accession>